<dbReference type="EMBL" id="CAJNOO010005359">
    <property type="protein sequence ID" value="CAF1415243.1"/>
    <property type="molecule type" value="Genomic_DNA"/>
</dbReference>
<sequence length="55" mass="5940">VIAPEYKFNCQCSCGDDNGDIKQSIKFSLTGSPNIQLTCNDPDLSNPTSSDSELK</sequence>
<protein>
    <submittedName>
        <fullName evidence="3">Uncharacterized protein</fullName>
    </submittedName>
</protein>
<evidence type="ECO:0000313" key="1">
    <source>
        <dbReference type="EMBL" id="CAF1415243.1"/>
    </source>
</evidence>
<dbReference type="Proteomes" id="UP000663836">
    <property type="component" value="Unassembled WGS sequence"/>
</dbReference>
<dbReference type="Proteomes" id="UP000663874">
    <property type="component" value="Unassembled WGS sequence"/>
</dbReference>
<comment type="caution">
    <text evidence="3">The sequence shown here is derived from an EMBL/GenBank/DDBJ whole genome shotgun (WGS) entry which is preliminary data.</text>
</comment>
<name>A0A815RVE9_9BILA</name>
<evidence type="ECO:0000313" key="4">
    <source>
        <dbReference type="EMBL" id="CAF4036944.1"/>
    </source>
</evidence>
<dbReference type="AlphaFoldDB" id="A0A815RVE9"/>
<dbReference type="EMBL" id="CAJOBD010010304">
    <property type="protein sequence ID" value="CAF4150504.1"/>
    <property type="molecule type" value="Genomic_DNA"/>
</dbReference>
<dbReference type="EMBL" id="CAJNOT010006021">
    <property type="protein sequence ID" value="CAF1480356.1"/>
    <property type="molecule type" value="Genomic_DNA"/>
</dbReference>
<evidence type="ECO:0000313" key="3">
    <source>
        <dbReference type="EMBL" id="CAF1483040.1"/>
    </source>
</evidence>
<reference evidence="3" key="1">
    <citation type="submission" date="2021-02" db="EMBL/GenBank/DDBJ databases">
        <authorList>
            <person name="Nowell W R."/>
        </authorList>
    </citation>
    <scope>NUCLEOTIDE SEQUENCE</scope>
</reference>
<dbReference type="EMBL" id="CAJNOU010005595">
    <property type="protein sequence ID" value="CAF1483040.1"/>
    <property type="molecule type" value="Genomic_DNA"/>
</dbReference>
<feature type="non-terminal residue" evidence="3">
    <location>
        <position position="1"/>
    </location>
</feature>
<evidence type="ECO:0000313" key="2">
    <source>
        <dbReference type="EMBL" id="CAF1480356.1"/>
    </source>
</evidence>
<gene>
    <name evidence="4" type="ORF">FNK824_LOCUS27962</name>
    <name evidence="5" type="ORF">JBS370_LOCUS33965</name>
    <name evidence="1" type="ORF">RFH988_LOCUS35385</name>
    <name evidence="3" type="ORF">SEV965_LOCUS35197</name>
    <name evidence="2" type="ORF">ZHD862_LOCUS36534</name>
</gene>
<dbReference type="EMBL" id="CAJOBE010007464">
    <property type="protein sequence ID" value="CAF4036944.1"/>
    <property type="molecule type" value="Genomic_DNA"/>
</dbReference>
<dbReference type="OrthoDB" id="10039080at2759"/>
<proteinExistence type="predicted"/>
<dbReference type="Proteomes" id="UP000663882">
    <property type="component" value="Unassembled WGS sequence"/>
</dbReference>
<accession>A0A815RVE9</accession>
<dbReference type="Proteomes" id="UP000663889">
    <property type="component" value="Unassembled WGS sequence"/>
</dbReference>
<organism evidence="3 6">
    <name type="scientific">Rotaria sordida</name>
    <dbReference type="NCBI Taxonomy" id="392033"/>
    <lineage>
        <taxon>Eukaryota</taxon>
        <taxon>Metazoa</taxon>
        <taxon>Spiralia</taxon>
        <taxon>Gnathifera</taxon>
        <taxon>Rotifera</taxon>
        <taxon>Eurotatoria</taxon>
        <taxon>Bdelloidea</taxon>
        <taxon>Philodinida</taxon>
        <taxon>Philodinidae</taxon>
        <taxon>Rotaria</taxon>
    </lineage>
</organism>
<evidence type="ECO:0000313" key="6">
    <source>
        <dbReference type="Proteomes" id="UP000663889"/>
    </source>
</evidence>
<evidence type="ECO:0000313" key="5">
    <source>
        <dbReference type="EMBL" id="CAF4150504.1"/>
    </source>
</evidence>
<dbReference type="Proteomes" id="UP000663864">
    <property type="component" value="Unassembled WGS sequence"/>
</dbReference>